<dbReference type="SUPFAM" id="SSF55811">
    <property type="entry name" value="Nudix"/>
    <property type="match status" value="1"/>
</dbReference>
<comment type="caution">
    <text evidence="6">The sequence shown here is derived from an EMBL/GenBank/DDBJ whole genome shotgun (WGS) entry which is preliminary data.</text>
</comment>
<comment type="cofactor">
    <cofactor evidence="1">
        <name>Mg(2+)</name>
        <dbReference type="ChEBI" id="CHEBI:18420"/>
    </cofactor>
</comment>
<dbReference type="EMBL" id="BMJJ01000005">
    <property type="protein sequence ID" value="GGD21286.1"/>
    <property type="molecule type" value="Genomic_DNA"/>
</dbReference>
<dbReference type="Pfam" id="PF00293">
    <property type="entry name" value="NUDIX"/>
    <property type="match status" value="1"/>
</dbReference>
<dbReference type="AlphaFoldDB" id="A0A917DAR1"/>
<evidence type="ECO:0000256" key="1">
    <source>
        <dbReference type="ARBA" id="ARBA00001946"/>
    </source>
</evidence>
<keyword evidence="2" id="KW-0479">Metal-binding</keyword>
<name>A0A917DAR1_9HYPH</name>
<dbReference type="InterPro" id="IPR000086">
    <property type="entry name" value="NUDIX_hydrolase_dom"/>
</dbReference>
<dbReference type="PANTHER" id="PTHR12629:SF0">
    <property type="entry name" value="DIPHOSPHOINOSITOL-POLYPHOSPHATE DIPHOSPHATASE"/>
    <property type="match status" value="1"/>
</dbReference>
<dbReference type="PANTHER" id="PTHR12629">
    <property type="entry name" value="DIPHOSPHOINOSITOL POLYPHOSPHATE PHOSPHOHYDROLASE"/>
    <property type="match status" value="1"/>
</dbReference>
<dbReference type="CDD" id="cd04666">
    <property type="entry name" value="NUDIX_DIPP2_like_Nudt4"/>
    <property type="match status" value="1"/>
</dbReference>
<evidence type="ECO:0000256" key="4">
    <source>
        <dbReference type="ARBA" id="ARBA00022842"/>
    </source>
</evidence>
<gene>
    <name evidence="6" type="ORF">GCM10011335_25260</name>
</gene>
<proteinExistence type="predicted"/>
<evidence type="ECO:0000313" key="6">
    <source>
        <dbReference type="EMBL" id="GGD21286.1"/>
    </source>
</evidence>
<dbReference type="Proteomes" id="UP000613160">
    <property type="component" value="Unassembled WGS sequence"/>
</dbReference>
<feature type="domain" description="Nudix hydrolase" evidence="5">
    <location>
        <begin position="1"/>
        <end position="126"/>
    </location>
</feature>
<evidence type="ECO:0000256" key="3">
    <source>
        <dbReference type="ARBA" id="ARBA00022801"/>
    </source>
</evidence>
<dbReference type="GO" id="GO:0005737">
    <property type="term" value="C:cytoplasm"/>
    <property type="evidence" value="ECO:0007669"/>
    <property type="project" value="TreeGrafter"/>
</dbReference>
<organism evidence="6 7">
    <name type="scientific">Aureimonas glaciei</name>
    <dbReference type="NCBI Taxonomy" id="1776957"/>
    <lineage>
        <taxon>Bacteria</taxon>
        <taxon>Pseudomonadati</taxon>
        <taxon>Pseudomonadota</taxon>
        <taxon>Alphaproteobacteria</taxon>
        <taxon>Hyphomicrobiales</taxon>
        <taxon>Aurantimonadaceae</taxon>
        <taxon>Aureimonas</taxon>
    </lineage>
</organism>
<reference evidence="6" key="2">
    <citation type="submission" date="2020-09" db="EMBL/GenBank/DDBJ databases">
        <authorList>
            <person name="Sun Q."/>
            <person name="Zhou Y."/>
        </authorList>
    </citation>
    <scope>NUCLEOTIDE SEQUENCE</scope>
    <source>
        <strain evidence="6">CGMCC 1.15493</strain>
    </source>
</reference>
<evidence type="ECO:0000259" key="5">
    <source>
        <dbReference type="PROSITE" id="PS51462"/>
    </source>
</evidence>
<dbReference type="GO" id="GO:0046872">
    <property type="term" value="F:metal ion binding"/>
    <property type="evidence" value="ECO:0007669"/>
    <property type="project" value="UniProtKB-KW"/>
</dbReference>
<evidence type="ECO:0000313" key="7">
    <source>
        <dbReference type="Proteomes" id="UP000613160"/>
    </source>
</evidence>
<keyword evidence="4" id="KW-0460">Magnesium</keyword>
<keyword evidence="7" id="KW-1185">Reference proteome</keyword>
<dbReference type="Gene3D" id="3.90.79.10">
    <property type="entry name" value="Nucleoside Triphosphate Pyrophosphohydrolase"/>
    <property type="match status" value="1"/>
</dbReference>
<dbReference type="PROSITE" id="PS51462">
    <property type="entry name" value="NUDIX"/>
    <property type="match status" value="1"/>
</dbReference>
<accession>A0A917DAR1</accession>
<dbReference type="InterPro" id="IPR047198">
    <property type="entry name" value="DDP-like_NUDIX"/>
</dbReference>
<dbReference type="GO" id="GO:0016462">
    <property type="term" value="F:pyrophosphatase activity"/>
    <property type="evidence" value="ECO:0007669"/>
    <property type="project" value="InterPro"/>
</dbReference>
<protein>
    <submittedName>
        <fullName evidence="6">NUDIX hydrolase</fullName>
    </submittedName>
</protein>
<evidence type="ECO:0000256" key="2">
    <source>
        <dbReference type="ARBA" id="ARBA00022723"/>
    </source>
</evidence>
<dbReference type="RefSeq" id="WP_244640124.1">
    <property type="nucleotide sequence ID" value="NZ_BMJJ01000005.1"/>
</dbReference>
<sequence length="129" mass="14543">MPYAVGTDGGLRILLVTSRGTRRWIIPKGWPMKLRSPHKAAAQEAFEEAGVIGKSSKQPVGAYEYDKLADDGSSVRCTVTVFPLEVRYLDEIWPEAAQRSRQWFAQEEAANLVDEPALRILLRDYRPPN</sequence>
<dbReference type="InterPro" id="IPR015797">
    <property type="entry name" value="NUDIX_hydrolase-like_dom_sf"/>
</dbReference>
<keyword evidence="3 6" id="KW-0378">Hydrolase</keyword>
<reference evidence="6" key="1">
    <citation type="journal article" date="2014" name="Int. J. Syst. Evol. Microbiol.">
        <title>Complete genome sequence of Corynebacterium casei LMG S-19264T (=DSM 44701T), isolated from a smear-ripened cheese.</title>
        <authorList>
            <consortium name="US DOE Joint Genome Institute (JGI-PGF)"/>
            <person name="Walter F."/>
            <person name="Albersmeier A."/>
            <person name="Kalinowski J."/>
            <person name="Ruckert C."/>
        </authorList>
    </citation>
    <scope>NUCLEOTIDE SEQUENCE</scope>
    <source>
        <strain evidence="6">CGMCC 1.15493</strain>
    </source>
</reference>